<dbReference type="InterPro" id="IPR029044">
    <property type="entry name" value="Nucleotide-diphossugar_trans"/>
</dbReference>
<evidence type="ECO:0000256" key="1">
    <source>
        <dbReference type="ARBA" id="ARBA00004394"/>
    </source>
</evidence>
<dbReference type="PANTHER" id="PTHR31646">
    <property type="entry name" value="ALPHA-1,2-MANNOSYLTRANSFERASE MNN2"/>
    <property type="match status" value="1"/>
</dbReference>
<keyword evidence="6" id="KW-1133">Transmembrane helix</keyword>
<keyword evidence="10" id="KW-0328">Glycosyltransferase</keyword>
<evidence type="ECO:0000256" key="6">
    <source>
        <dbReference type="ARBA" id="ARBA00022989"/>
    </source>
</evidence>
<organism evidence="10 11">
    <name type="scientific">Neorhodopirellula pilleata</name>
    <dbReference type="NCBI Taxonomy" id="2714738"/>
    <lineage>
        <taxon>Bacteria</taxon>
        <taxon>Pseudomonadati</taxon>
        <taxon>Planctomycetota</taxon>
        <taxon>Planctomycetia</taxon>
        <taxon>Pirellulales</taxon>
        <taxon>Pirellulaceae</taxon>
        <taxon>Neorhodopirellula</taxon>
    </lineage>
</organism>
<dbReference type="AlphaFoldDB" id="A0A5C5ZXD3"/>
<sequence>MSDATAFLRQSAADAISDLPDYPSNSFQGKGIVICAGGPTYFIQAWVNVRLIRHLGCSLPIELWHRDDAEMTPTMRSLLEPYGVVCVNASDVARRVGVARLPGWAIKPFAIIHSAFREVLYLDSDSLPVRDPEYLFSDRSYRRSGSLFWTDRYRGETSAYGTVQPSAWQIMNVPFREEPECESGQLLVDKSKVWRELNLCLYFNQNADVYYHYVYGDKDTFRFAWHRLGRAFNTVAFGPSSPPNFRVLYQLDPTGQVIFQHRARAKWTIEPQNRCIAGFQHEDVCLGFIDELRQTWNEILDEWSVGGSETIRDERDRLTRATKVSCWLDGRCVGTTRFESGGTLSGNVRQLPTHWQLLEQPDGTICLALMGDRAAPILLEKGNHEWTGTRVAGRRETITLTCELEETNDRFERVSVNGSPARKQPPSVRFDCQLFSPPSQSVNPLVLQPQPAIDIRSEAMQYDVDHSDDPTRSTSDINNDTETWSAQTAMVSAAGLNELASGGGAVIANDDNRQNKISRQGLKLESFVKIYGLPRSCTNLISHLLRLNFATDVLQNQLGWKHGPNLWCQGDQIHGNPLKFVICVRHPYSWLASFYRFEKQGRRTQCSFADFVLGSSRTYQGRNPIDRYNLLVRMWLGMAIDPVFAQVVRSETIQEDQFAVLRTLERQLKLTRLNPELVDEKLRVGPDEQIRDRTFDLNYYQSQRFLSQYDDALLAQVNDRLDRDLLGSLQYRLIDQLPAPVGVGVF</sequence>
<gene>
    <name evidence="10" type="ORF">Pla100_49490</name>
</gene>
<dbReference type="SUPFAM" id="SSF53448">
    <property type="entry name" value="Nucleotide-diphospho-sugar transferases"/>
    <property type="match status" value="1"/>
</dbReference>
<keyword evidence="4" id="KW-0812">Transmembrane</keyword>
<dbReference type="Gene3D" id="3.40.50.300">
    <property type="entry name" value="P-loop containing nucleotide triphosphate hydrolases"/>
    <property type="match status" value="1"/>
</dbReference>
<name>A0A5C5ZXD3_9BACT</name>
<evidence type="ECO:0000256" key="4">
    <source>
        <dbReference type="ARBA" id="ARBA00022692"/>
    </source>
</evidence>
<dbReference type="Proteomes" id="UP000316213">
    <property type="component" value="Unassembled WGS sequence"/>
</dbReference>
<protein>
    <submittedName>
        <fullName evidence="10">Putative Mannosyltransferase</fullName>
    </submittedName>
</protein>
<evidence type="ECO:0000256" key="3">
    <source>
        <dbReference type="ARBA" id="ARBA00022679"/>
    </source>
</evidence>
<evidence type="ECO:0000313" key="10">
    <source>
        <dbReference type="EMBL" id="TWT91909.1"/>
    </source>
</evidence>
<dbReference type="PANTHER" id="PTHR31646:SF1">
    <property type="entry name" value="ALPHA-1,2-MANNOSYLTRANSFERASE MNN2"/>
    <property type="match status" value="1"/>
</dbReference>
<comment type="caution">
    <text evidence="10">The sequence shown here is derived from an EMBL/GenBank/DDBJ whole genome shotgun (WGS) entry which is preliminary data.</text>
</comment>
<dbReference type="GO" id="GO:0046354">
    <property type="term" value="P:mannan biosynthetic process"/>
    <property type="evidence" value="ECO:0007669"/>
    <property type="project" value="TreeGrafter"/>
</dbReference>
<keyword evidence="7" id="KW-0333">Golgi apparatus</keyword>
<comment type="subcellular location">
    <subcellularLocation>
        <location evidence="9">Endomembrane system</location>
        <topology evidence="9">Single-pass membrane protein</topology>
    </subcellularLocation>
    <subcellularLocation>
        <location evidence="1">Golgi apparatus membrane</location>
    </subcellularLocation>
    <subcellularLocation>
        <location evidence="2">Membrane</location>
        <topology evidence="2">Single-pass type II membrane protein</topology>
    </subcellularLocation>
</comment>
<dbReference type="Gene3D" id="3.90.550.10">
    <property type="entry name" value="Spore Coat Polysaccharide Biosynthesis Protein SpsA, Chain A"/>
    <property type="match status" value="1"/>
</dbReference>
<accession>A0A5C5ZXD3</accession>
<reference evidence="10 11" key="1">
    <citation type="submission" date="2019-02" db="EMBL/GenBank/DDBJ databases">
        <title>Deep-cultivation of Planctomycetes and their phenomic and genomic characterization uncovers novel biology.</title>
        <authorList>
            <person name="Wiegand S."/>
            <person name="Jogler M."/>
            <person name="Boedeker C."/>
            <person name="Pinto D."/>
            <person name="Vollmers J."/>
            <person name="Rivas-Marin E."/>
            <person name="Kohn T."/>
            <person name="Peeters S.H."/>
            <person name="Heuer A."/>
            <person name="Rast P."/>
            <person name="Oberbeckmann S."/>
            <person name="Bunk B."/>
            <person name="Jeske O."/>
            <person name="Meyerdierks A."/>
            <person name="Storesund J.E."/>
            <person name="Kallscheuer N."/>
            <person name="Luecker S."/>
            <person name="Lage O.M."/>
            <person name="Pohl T."/>
            <person name="Merkel B.J."/>
            <person name="Hornburger P."/>
            <person name="Mueller R.-W."/>
            <person name="Bruemmer F."/>
            <person name="Labrenz M."/>
            <person name="Spormann A.M."/>
            <person name="Op Den Camp H."/>
            <person name="Overmann J."/>
            <person name="Amann R."/>
            <person name="Jetten M.S.M."/>
            <person name="Mascher T."/>
            <person name="Medema M.H."/>
            <person name="Devos D.P."/>
            <person name="Kaster A.-K."/>
            <person name="Ovreas L."/>
            <person name="Rohde M."/>
            <person name="Galperin M.Y."/>
            <person name="Jogler C."/>
        </authorList>
    </citation>
    <scope>NUCLEOTIDE SEQUENCE [LARGE SCALE GENOMIC DNA]</scope>
    <source>
        <strain evidence="10 11">Pla100</strain>
    </source>
</reference>
<evidence type="ECO:0000256" key="7">
    <source>
        <dbReference type="ARBA" id="ARBA00023034"/>
    </source>
</evidence>
<keyword evidence="3 10" id="KW-0808">Transferase</keyword>
<keyword evidence="8" id="KW-0472">Membrane</keyword>
<dbReference type="InterPro" id="IPR027417">
    <property type="entry name" value="P-loop_NTPase"/>
</dbReference>
<dbReference type="GO" id="GO:0012505">
    <property type="term" value="C:endomembrane system"/>
    <property type="evidence" value="ECO:0007669"/>
    <property type="project" value="UniProtKB-SubCell"/>
</dbReference>
<dbReference type="EMBL" id="SJPM01000013">
    <property type="protein sequence ID" value="TWT91909.1"/>
    <property type="molecule type" value="Genomic_DNA"/>
</dbReference>
<evidence type="ECO:0000256" key="2">
    <source>
        <dbReference type="ARBA" id="ARBA00004606"/>
    </source>
</evidence>
<dbReference type="GO" id="GO:0016020">
    <property type="term" value="C:membrane"/>
    <property type="evidence" value="ECO:0007669"/>
    <property type="project" value="UniProtKB-SubCell"/>
</dbReference>
<evidence type="ECO:0000256" key="9">
    <source>
        <dbReference type="ARBA" id="ARBA00037847"/>
    </source>
</evidence>
<keyword evidence="5" id="KW-0735">Signal-anchor</keyword>
<dbReference type="Pfam" id="PF11051">
    <property type="entry name" value="Mannosyl_trans3"/>
    <property type="match status" value="2"/>
</dbReference>
<dbReference type="InterPro" id="IPR022751">
    <property type="entry name" value="Alpha_mannosyltransferase"/>
</dbReference>
<keyword evidence="11" id="KW-1185">Reference proteome</keyword>
<proteinExistence type="predicted"/>
<dbReference type="RefSeq" id="WP_197168186.1">
    <property type="nucleotide sequence ID" value="NZ_SJPM01000013.1"/>
</dbReference>
<evidence type="ECO:0000313" key="11">
    <source>
        <dbReference type="Proteomes" id="UP000316213"/>
    </source>
</evidence>
<evidence type="ECO:0000256" key="8">
    <source>
        <dbReference type="ARBA" id="ARBA00023136"/>
    </source>
</evidence>
<dbReference type="GO" id="GO:0000026">
    <property type="term" value="F:alpha-1,2-mannosyltransferase activity"/>
    <property type="evidence" value="ECO:0007669"/>
    <property type="project" value="TreeGrafter"/>
</dbReference>
<evidence type="ECO:0000256" key="5">
    <source>
        <dbReference type="ARBA" id="ARBA00022968"/>
    </source>
</evidence>
<dbReference type="SUPFAM" id="SSF52540">
    <property type="entry name" value="P-loop containing nucleoside triphosphate hydrolases"/>
    <property type="match status" value="1"/>
</dbReference>